<protein>
    <submittedName>
        <fullName evidence="1">Uncharacterized protein</fullName>
    </submittedName>
</protein>
<evidence type="ECO:0000313" key="1">
    <source>
        <dbReference type="EMBL" id="MFD2233669.1"/>
    </source>
</evidence>
<accession>A0ABW5C8N3</accession>
<organism evidence="1 2">
    <name type="scientific">Phaeospirillum tilakii</name>
    <dbReference type="NCBI Taxonomy" id="741673"/>
    <lineage>
        <taxon>Bacteria</taxon>
        <taxon>Pseudomonadati</taxon>
        <taxon>Pseudomonadota</taxon>
        <taxon>Alphaproteobacteria</taxon>
        <taxon>Rhodospirillales</taxon>
        <taxon>Rhodospirillaceae</taxon>
        <taxon>Phaeospirillum</taxon>
    </lineage>
</organism>
<evidence type="ECO:0000313" key="2">
    <source>
        <dbReference type="Proteomes" id="UP001597296"/>
    </source>
</evidence>
<reference evidence="2" key="1">
    <citation type="journal article" date="2019" name="Int. J. Syst. Evol. Microbiol.">
        <title>The Global Catalogue of Microorganisms (GCM) 10K type strain sequencing project: providing services to taxonomists for standard genome sequencing and annotation.</title>
        <authorList>
            <consortium name="The Broad Institute Genomics Platform"/>
            <consortium name="The Broad Institute Genome Sequencing Center for Infectious Disease"/>
            <person name="Wu L."/>
            <person name="Ma J."/>
        </authorList>
    </citation>
    <scope>NUCLEOTIDE SEQUENCE [LARGE SCALE GENOMIC DNA]</scope>
    <source>
        <strain evidence="2">KCTC 15012</strain>
    </source>
</reference>
<sequence length="51" mass="5674">MSLYEPAAAVQRRWRGTIVCRILVLAALCAHIWGREAIPTPFATVEVVAHE</sequence>
<dbReference type="EMBL" id="JBHUIY010000011">
    <property type="protein sequence ID" value="MFD2233669.1"/>
    <property type="molecule type" value="Genomic_DNA"/>
</dbReference>
<comment type="caution">
    <text evidence="1">The sequence shown here is derived from an EMBL/GenBank/DDBJ whole genome shotgun (WGS) entry which is preliminary data.</text>
</comment>
<dbReference type="RefSeq" id="WP_377315516.1">
    <property type="nucleotide sequence ID" value="NZ_JBHUIY010000011.1"/>
</dbReference>
<gene>
    <name evidence="1" type="ORF">ACFSNB_07625</name>
</gene>
<dbReference type="Proteomes" id="UP001597296">
    <property type="component" value="Unassembled WGS sequence"/>
</dbReference>
<proteinExistence type="predicted"/>
<keyword evidence="2" id="KW-1185">Reference proteome</keyword>
<name>A0ABW5C8N3_9PROT</name>